<name>A0A810KT60_9ACTN</name>
<dbReference type="AlphaFoldDB" id="A0A810KT60"/>
<evidence type="ECO:0000256" key="1">
    <source>
        <dbReference type="SAM" id="MobiDB-lite"/>
    </source>
</evidence>
<accession>A0A810KT60</accession>
<evidence type="ECO:0000313" key="3">
    <source>
        <dbReference type="Proteomes" id="UP000680750"/>
    </source>
</evidence>
<dbReference type="EMBL" id="AP023354">
    <property type="protein sequence ID" value="BCJ26007.1"/>
    <property type="molecule type" value="Genomic_DNA"/>
</dbReference>
<proteinExistence type="predicted"/>
<feature type="compositionally biased region" description="Basic and acidic residues" evidence="1">
    <location>
        <begin position="1"/>
        <end position="22"/>
    </location>
</feature>
<feature type="compositionally biased region" description="Basic and acidic residues" evidence="1">
    <location>
        <begin position="82"/>
        <end position="92"/>
    </location>
</feature>
<feature type="compositionally biased region" description="Polar residues" evidence="1">
    <location>
        <begin position="65"/>
        <end position="81"/>
    </location>
</feature>
<gene>
    <name evidence="2" type="ORF">Asera_01150</name>
</gene>
<dbReference type="Proteomes" id="UP000680750">
    <property type="component" value="Chromosome"/>
</dbReference>
<feature type="region of interest" description="Disordered" evidence="1">
    <location>
        <begin position="1"/>
        <end position="101"/>
    </location>
</feature>
<feature type="compositionally biased region" description="Basic and acidic residues" evidence="1">
    <location>
        <begin position="35"/>
        <end position="63"/>
    </location>
</feature>
<keyword evidence="3" id="KW-1185">Reference proteome</keyword>
<evidence type="ECO:0000313" key="2">
    <source>
        <dbReference type="EMBL" id="BCJ26007.1"/>
    </source>
</evidence>
<reference evidence="2" key="1">
    <citation type="submission" date="2020-08" db="EMBL/GenBank/DDBJ databases">
        <title>Whole genome shotgun sequence of Actinocatenispora sera NBRC 101916.</title>
        <authorList>
            <person name="Komaki H."/>
            <person name="Tamura T."/>
        </authorList>
    </citation>
    <scope>NUCLEOTIDE SEQUENCE</scope>
    <source>
        <strain evidence="2">NBRC 101916</strain>
    </source>
</reference>
<organism evidence="2 3">
    <name type="scientific">Actinocatenispora sera</name>
    <dbReference type="NCBI Taxonomy" id="390989"/>
    <lineage>
        <taxon>Bacteria</taxon>
        <taxon>Bacillati</taxon>
        <taxon>Actinomycetota</taxon>
        <taxon>Actinomycetes</taxon>
        <taxon>Micromonosporales</taxon>
        <taxon>Micromonosporaceae</taxon>
        <taxon>Actinocatenispora</taxon>
    </lineage>
</organism>
<dbReference type="KEGG" id="aser:Asera_01150"/>
<protein>
    <submittedName>
        <fullName evidence="2">Uncharacterized protein</fullName>
    </submittedName>
</protein>
<sequence length="153" mass="16254">MRAQREQGEQAGEDREADHPPGFHDAGVGAGTDNVGDRGHRRDEGRGGGDAGEHPTGGERRAPSDPSTVNCHSQKANASSQKKQEQGGELRHTAAGTEPVRAVQRTKLTRRLSVLTDNVVVCPRNLPNPAAVRTTPYTICGESGTICVPIWAT</sequence>